<dbReference type="EMBL" id="ML119120">
    <property type="protein sequence ID" value="RPB13926.1"/>
    <property type="molecule type" value="Genomic_DNA"/>
</dbReference>
<proteinExistence type="predicted"/>
<protein>
    <submittedName>
        <fullName evidence="2">Uncharacterized protein</fullName>
    </submittedName>
</protein>
<keyword evidence="3" id="KW-1185">Reference proteome</keyword>
<dbReference type="Proteomes" id="UP000277580">
    <property type="component" value="Unassembled WGS sequence"/>
</dbReference>
<feature type="compositionally biased region" description="Polar residues" evidence="1">
    <location>
        <begin position="171"/>
        <end position="192"/>
    </location>
</feature>
<dbReference type="InParanoid" id="A0A3N4KTS1"/>
<gene>
    <name evidence="2" type="ORF">P167DRAFT_87581</name>
</gene>
<dbReference type="OrthoDB" id="10620903at2759"/>
<organism evidence="2 3">
    <name type="scientific">Morchella conica CCBAS932</name>
    <dbReference type="NCBI Taxonomy" id="1392247"/>
    <lineage>
        <taxon>Eukaryota</taxon>
        <taxon>Fungi</taxon>
        <taxon>Dikarya</taxon>
        <taxon>Ascomycota</taxon>
        <taxon>Pezizomycotina</taxon>
        <taxon>Pezizomycetes</taxon>
        <taxon>Pezizales</taxon>
        <taxon>Morchellaceae</taxon>
        <taxon>Morchella</taxon>
    </lineage>
</organism>
<feature type="region of interest" description="Disordered" evidence="1">
    <location>
        <begin position="169"/>
        <end position="192"/>
    </location>
</feature>
<evidence type="ECO:0000313" key="2">
    <source>
        <dbReference type="EMBL" id="RPB13926.1"/>
    </source>
</evidence>
<sequence length="225" mass="25123">MLLKEKRLSSEPVIRIQNPTPRISSPRCGSPQLTEESKLLQDPVASPVPMIDGEYLWAARFSDGKTHISFEIARRWDFSNEIKGLVDDFIREPINWWPLSPRRHSVSQGYVYVRWKCRCGRRISSIIPKERMYQYHMYQWLRSHSGSSSSSNNRSSPASTALAPAQPIANPVNSNAVTNGTLGDTTPSSTAVSPGAICSLKIGKSSVLRRVTMTKQYSGVSEPNT</sequence>
<accession>A0A3N4KTS1</accession>
<reference evidence="2 3" key="1">
    <citation type="journal article" date="2018" name="Nat. Ecol. Evol.">
        <title>Pezizomycetes genomes reveal the molecular basis of ectomycorrhizal truffle lifestyle.</title>
        <authorList>
            <person name="Murat C."/>
            <person name="Payen T."/>
            <person name="Noel B."/>
            <person name="Kuo A."/>
            <person name="Morin E."/>
            <person name="Chen J."/>
            <person name="Kohler A."/>
            <person name="Krizsan K."/>
            <person name="Balestrini R."/>
            <person name="Da Silva C."/>
            <person name="Montanini B."/>
            <person name="Hainaut M."/>
            <person name="Levati E."/>
            <person name="Barry K.W."/>
            <person name="Belfiori B."/>
            <person name="Cichocki N."/>
            <person name="Clum A."/>
            <person name="Dockter R.B."/>
            <person name="Fauchery L."/>
            <person name="Guy J."/>
            <person name="Iotti M."/>
            <person name="Le Tacon F."/>
            <person name="Lindquist E.A."/>
            <person name="Lipzen A."/>
            <person name="Malagnac F."/>
            <person name="Mello A."/>
            <person name="Molinier V."/>
            <person name="Miyauchi S."/>
            <person name="Poulain J."/>
            <person name="Riccioni C."/>
            <person name="Rubini A."/>
            <person name="Sitrit Y."/>
            <person name="Splivallo R."/>
            <person name="Traeger S."/>
            <person name="Wang M."/>
            <person name="Zifcakova L."/>
            <person name="Wipf D."/>
            <person name="Zambonelli A."/>
            <person name="Paolocci F."/>
            <person name="Nowrousian M."/>
            <person name="Ottonello S."/>
            <person name="Baldrian P."/>
            <person name="Spatafora J.W."/>
            <person name="Henrissat B."/>
            <person name="Nagy L.G."/>
            <person name="Aury J.M."/>
            <person name="Wincker P."/>
            <person name="Grigoriev I.V."/>
            <person name="Bonfante P."/>
            <person name="Martin F.M."/>
        </authorList>
    </citation>
    <scope>NUCLEOTIDE SEQUENCE [LARGE SCALE GENOMIC DNA]</scope>
    <source>
        <strain evidence="2 3">CCBAS932</strain>
    </source>
</reference>
<evidence type="ECO:0000256" key="1">
    <source>
        <dbReference type="SAM" id="MobiDB-lite"/>
    </source>
</evidence>
<name>A0A3N4KTS1_9PEZI</name>
<evidence type="ECO:0000313" key="3">
    <source>
        <dbReference type="Proteomes" id="UP000277580"/>
    </source>
</evidence>
<dbReference type="AlphaFoldDB" id="A0A3N4KTS1"/>